<evidence type="ECO:0000313" key="7">
    <source>
        <dbReference type="EMBL" id="TSE25041.1"/>
    </source>
</evidence>
<dbReference type="InterPro" id="IPR023267">
    <property type="entry name" value="RCMT"/>
</dbReference>
<dbReference type="EMBL" id="VJND01000009">
    <property type="protein sequence ID" value="TSE25041.1"/>
    <property type="molecule type" value="Genomic_DNA"/>
</dbReference>
<reference evidence="7 8" key="1">
    <citation type="submission" date="2019-07" db="EMBL/GenBank/DDBJ databases">
        <title>Tepidimonas sediminis YIM 72259 draft genome.</title>
        <authorList>
            <person name="Da Costa M.S."/>
            <person name="Froufe H.J.C."/>
            <person name="Egas C."/>
            <person name="Albuquerque L."/>
        </authorList>
    </citation>
    <scope>NUCLEOTIDE SEQUENCE [LARGE SCALE GENOMIC DNA]</scope>
    <source>
        <strain evidence="7 8">YIM 72259</strain>
    </source>
</reference>
<dbReference type="RefSeq" id="WP_143895471.1">
    <property type="nucleotide sequence ID" value="NZ_VJND01000009.1"/>
</dbReference>
<comment type="similarity">
    <text evidence="5">Belongs to the class I-like SAM-binding methyltransferase superfamily. RsmB/NOP family.</text>
</comment>
<dbReference type="Pfam" id="PF01189">
    <property type="entry name" value="Methyltr_RsmB-F"/>
    <property type="match status" value="1"/>
</dbReference>
<dbReference type="Pfam" id="PF22458">
    <property type="entry name" value="RsmF-B_ferredox"/>
    <property type="match status" value="1"/>
</dbReference>
<dbReference type="Gene3D" id="3.40.50.150">
    <property type="entry name" value="Vaccinia Virus protein VP39"/>
    <property type="match status" value="1"/>
</dbReference>
<evidence type="ECO:0000256" key="2">
    <source>
        <dbReference type="ARBA" id="ARBA00022679"/>
    </source>
</evidence>
<evidence type="ECO:0000256" key="3">
    <source>
        <dbReference type="ARBA" id="ARBA00022691"/>
    </source>
</evidence>
<evidence type="ECO:0000256" key="1">
    <source>
        <dbReference type="ARBA" id="ARBA00022603"/>
    </source>
</evidence>
<feature type="domain" description="SAM-dependent MTase RsmB/NOP-type" evidence="6">
    <location>
        <begin position="173"/>
        <end position="455"/>
    </location>
</feature>
<feature type="binding site" evidence="5">
    <location>
        <position position="334"/>
    </location>
    <ligand>
        <name>S-adenosyl-L-methionine</name>
        <dbReference type="ChEBI" id="CHEBI:59789"/>
    </ligand>
</feature>
<evidence type="ECO:0000256" key="4">
    <source>
        <dbReference type="ARBA" id="ARBA00022884"/>
    </source>
</evidence>
<dbReference type="AlphaFoldDB" id="A0A554WN92"/>
<dbReference type="PRINTS" id="PR02008">
    <property type="entry name" value="RCMTFAMILY"/>
</dbReference>
<dbReference type="CDD" id="cd02440">
    <property type="entry name" value="AdoMet_MTases"/>
    <property type="match status" value="1"/>
</dbReference>
<dbReference type="EC" id="2.1.1.176" evidence="7"/>
<dbReference type="GO" id="GO:0001510">
    <property type="term" value="P:RNA methylation"/>
    <property type="evidence" value="ECO:0007669"/>
    <property type="project" value="InterPro"/>
</dbReference>
<dbReference type="Proteomes" id="UP000320225">
    <property type="component" value="Unassembled WGS sequence"/>
</dbReference>
<keyword evidence="8" id="KW-1185">Reference proteome</keyword>
<dbReference type="InterPro" id="IPR029063">
    <property type="entry name" value="SAM-dependent_MTases_sf"/>
</dbReference>
<dbReference type="InterPro" id="IPR049560">
    <property type="entry name" value="MeTrfase_RsmB-F_NOP2_cat"/>
</dbReference>
<evidence type="ECO:0000256" key="5">
    <source>
        <dbReference type="PROSITE-ProRule" id="PRU01023"/>
    </source>
</evidence>
<protein>
    <submittedName>
        <fullName evidence="7">Ribosomal RNA small subunit methyltransferase B</fullName>
        <ecNumber evidence="7">2.1.1.176</ecNumber>
    </submittedName>
</protein>
<dbReference type="PROSITE" id="PS51686">
    <property type="entry name" value="SAM_MT_RSMB_NOP"/>
    <property type="match status" value="1"/>
</dbReference>
<dbReference type="GO" id="GO:0008173">
    <property type="term" value="F:RNA methyltransferase activity"/>
    <property type="evidence" value="ECO:0007669"/>
    <property type="project" value="InterPro"/>
</dbReference>
<dbReference type="InterPro" id="IPR054728">
    <property type="entry name" value="RsmB-like_ferredoxin"/>
</dbReference>
<dbReference type="SUPFAM" id="SSF53335">
    <property type="entry name" value="S-adenosyl-L-methionine-dependent methyltransferases"/>
    <property type="match status" value="1"/>
</dbReference>
<dbReference type="PANTHER" id="PTHR22807">
    <property type="entry name" value="NOP2 YEAST -RELATED NOL1/NOP2/FMU SUN DOMAIN-CONTAINING"/>
    <property type="match status" value="1"/>
</dbReference>
<keyword evidence="1 5" id="KW-0489">Methyltransferase</keyword>
<accession>A0A554WN92</accession>
<dbReference type="GO" id="GO:0003723">
    <property type="term" value="F:RNA binding"/>
    <property type="evidence" value="ECO:0007669"/>
    <property type="project" value="UniProtKB-UniRule"/>
</dbReference>
<keyword evidence="4 5" id="KW-0694">RNA-binding</keyword>
<dbReference type="InterPro" id="IPR001678">
    <property type="entry name" value="MeTrfase_RsmB-F_NOP2_dom"/>
</dbReference>
<proteinExistence type="inferred from homology"/>
<evidence type="ECO:0000313" key="8">
    <source>
        <dbReference type="Proteomes" id="UP000320225"/>
    </source>
</evidence>
<comment type="caution">
    <text evidence="5">Lacks conserved residue(s) required for the propagation of feature annotation.</text>
</comment>
<organism evidence="7 8">
    <name type="scientific">Tepidimonas sediminis</name>
    <dbReference type="NCBI Taxonomy" id="2588941"/>
    <lineage>
        <taxon>Bacteria</taxon>
        <taxon>Pseudomonadati</taxon>
        <taxon>Pseudomonadota</taxon>
        <taxon>Betaproteobacteria</taxon>
        <taxon>Burkholderiales</taxon>
        <taxon>Tepidimonas</taxon>
    </lineage>
</organism>
<gene>
    <name evidence="7" type="primary">rsmB</name>
    <name evidence="7" type="ORF">Tsedi_01610</name>
</gene>
<dbReference type="PANTHER" id="PTHR22807:SF53">
    <property type="entry name" value="RIBOSOMAL RNA SMALL SUBUNIT METHYLTRANSFERASE B-RELATED"/>
    <property type="match status" value="1"/>
</dbReference>
<evidence type="ECO:0000259" key="6">
    <source>
        <dbReference type="PROSITE" id="PS51686"/>
    </source>
</evidence>
<feature type="active site" description="Nucleophile" evidence="5">
    <location>
        <position position="387"/>
    </location>
</feature>
<dbReference type="OrthoDB" id="9810297at2"/>
<dbReference type="Gene3D" id="3.30.70.1170">
    <property type="entry name" value="Sun protein, domain 3"/>
    <property type="match status" value="1"/>
</dbReference>
<sequence length="456" mass="49012">MGHPRPSRRSPTARARPAEALALAADLLQQTLAFRQPPDAVLAHALGQGPRRVGQRLRQALGDTLYAALRALPRWHWLARRLRGEEGVGLLDVAALRADAPLCRAVMALAWPAEALPALRESDPAAAEEAQVLQARAAALDLAAAPKAARLGLPEWLLQRLQARLGPAELPSLAQALHQPAQVDLRVNVLKARRAQAQAALQAHGLAVTPTPHAPHGLRLPQRTRLAGLQPYEEGWIEVQDEGSQLIVAMVGARRGETVVDFCAGAGGKTLALGAAMRDSGRLYAFDTVPRRLLALAPRLARAGLNSVVTLQISGEDDERLQRLHGKADRVLVDAPCTGTGTLRRHPELAWRHDPASVARHAALQGRILAAAARLVRPGGRLVYATCSLLDEENEDVATAFDAAHGGAFEPLPAQTLLEEARVADAAALVDGPYLRLWPHRHGCDGFFAAAWQRRD</sequence>
<comment type="caution">
    <text evidence="7">The sequence shown here is derived from an EMBL/GenBank/DDBJ whole genome shotgun (WGS) entry which is preliminary data.</text>
</comment>
<feature type="binding site" evidence="5">
    <location>
        <position position="287"/>
    </location>
    <ligand>
        <name>S-adenosyl-L-methionine</name>
        <dbReference type="ChEBI" id="CHEBI:59789"/>
    </ligand>
</feature>
<keyword evidence="2 5" id="KW-0808">Transferase</keyword>
<name>A0A554WN92_9BURK</name>
<keyword evidence="3 5" id="KW-0949">S-adenosyl-L-methionine</keyword>